<dbReference type="Pfam" id="PF00593">
    <property type="entry name" value="TonB_dep_Rec_b-barrel"/>
    <property type="match status" value="1"/>
</dbReference>
<evidence type="ECO:0000256" key="3">
    <source>
        <dbReference type="ARBA" id="ARBA00022452"/>
    </source>
</evidence>
<keyword evidence="4 10" id="KW-0812">Transmembrane</keyword>
<evidence type="ECO:0000256" key="7">
    <source>
        <dbReference type="ARBA" id="ARBA00023136"/>
    </source>
</evidence>
<evidence type="ECO:0000256" key="11">
    <source>
        <dbReference type="RuleBase" id="RU003357"/>
    </source>
</evidence>
<dbReference type="InterPro" id="IPR012910">
    <property type="entry name" value="Plug_dom"/>
</dbReference>
<evidence type="ECO:0000256" key="4">
    <source>
        <dbReference type="ARBA" id="ARBA00022692"/>
    </source>
</evidence>
<dbReference type="PROSITE" id="PS52016">
    <property type="entry name" value="TONB_DEPENDENT_REC_3"/>
    <property type="match status" value="1"/>
</dbReference>
<dbReference type="PANTHER" id="PTHR30069:SF29">
    <property type="entry name" value="HEMOGLOBIN AND HEMOGLOBIN-HAPTOGLOBIN-BINDING PROTEIN 1-RELATED"/>
    <property type="match status" value="1"/>
</dbReference>
<keyword evidence="2 10" id="KW-0813">Transport</keyword>
<evidence type="ECO:0000256" key="6">
    <source>
        <dbReference type="ARBA" id="ARBA00023077"/>
    </source>
</evidence>
<dbReference type="SUPFAM" id="SSF56935">
    <property type="entry name" value="Porins"/>
    <property type="match status" value="1"/>
</dbReference>
<keyword evidence="16" id="KW-1185">Reference proteome</keyword>
<evidence type="ECO:0000256" key="10">
    <source>
        <dbReference type="PROSITE-ProRule" id="PRU01360"/>
    </source>
</evidence>
<reference evidence="15 16" key="1">
    <citation type="submission" date="2019-12" db="EMBL/GenBank/DDBJ databases">
        <title>Genomic-based taxomic classification of the family Erythrobacteraceae.</title>
        <authorList>
            <person name="Xu L."/>
        </authorList>
    </citation>
    <scope>NUCLEOTIDE SEQUENCE [LARGE SCALE GENOMIC DNA]</scope>
    <source>
        <strain evidence="15 16">S36</strain>
    </source>
</reference>
<organism evidence="15 16">
    <name type="scientific">Croceibacterium xixiisoli</name>
    <dbReference type="NCBI Taxonomy" id="1476466"/>
    <lineage>
        <taxon>Bacteria</taxon>
        <taxon>Pseudomonadati</taxon>
        <taxon>Pseudomonadota</taxon>
        <taxon>Alphaproteobacteria</taxon>
        <taxon>Sphingomonadales</taxon>
        <taxon>Erythrobacteraceae</taxon>
        <taxon>Croceibacterium</taxon>
    </lineage>
</organism>
<comment type="caution">
    <text evidence="15">The sequence shown here is derived from an EMBL/GenBank/DDBJ whole genome shotgun (WGS) entry which is preliminary data.</text>
</comment>
<sequence length="692" mass="75773">MGTGALRSRLFNSCTLALSLALPLPLAAQTQNSAEDSKTSNSFDLGQITVVGQADSLTVGSSSVSQIAIETFNRVTLDDAAALIPGVSASNSGGSRNEQLLFIRGFDRFQAPLSIDGIRVYLPADNRLDYSRFMTPDLAEIQVAKGYASVLDGPGAMGGAINLVTRKPAKDIEVAARVTMDLDRDLDASGYNMFGLIGTRQDMWYAQASYTRSYTDHWDLPGGYVPTNNQAAGERDFSETEDWRINAKIGFTPNANDEYSISYTRQEGSKNAPLHVTDTATQRNWSWPYWNIDSLYFLSRTALSDDLLLKTRVYRNSFNNLLSSFDNRTQSSQTLGRAFNSYYEDVAWGGSAELALSLRETDRLSVALHYRSDEHVEFQQSFPAGTTEPPQTNKEDTWSVAGEYVAALTPALKATIGASYDWRNLHRAEEYGTPPGGGASAIFSYPLRNADAVNLQGRLDGGLDSGTRLYASVSSRTRFPTVFERFSSRFGGATSNADLQSERATNFELGGTLQRGVFSVTGAAFYSLLSDVIVSVPFIYQDQSVNQSQNVGDGESYGAELSVVARISSTFTLGGNYTWLKRDLNDTVNPAMQPVGVPTHKAFLFADWRPVEGLSFVPSLDIASDRWTVTTSGTRYYRTGSYVDGGFRIGYDLNDNVTVAAGVRNAFDGLYYLTDGFPQGGRRFFLSVAFKN</sequence>
<dbReference type="EMBL" id="WTYJ01000003">
    <property type="protein sequence ID" value="MXP00293.1"/>
    <property type="molecule type" value="Genomic_DNA"/>
</dbReference>
<keyword evidence="9 10" id="KW-0998">Cell outer membrane</keyword>
<dbReference type="GO" id="GO:0015344">
    <property type="term" value="F:siderophore uptake transmembrane transporter activity"/>
    <property type="evidence" value="ECO:0007669"/>
    <property type="project" value="TreeGrafter"/>
</dbReference>
<accession>A0A6I4TWQ5</accession>
<protein>
    <submittedName>
        <fullName evidence="15">TonB-dependent receptor</fullName>
    </submittedName>
</protein>
<evidence type="ECO:0000259" key="14">
    <source>
        <dbReference type="Pfam" id="PF07715"/>
    </source>
</evidence>
<comment type="similarity">
    <text evidence="10 11">Belongs to the TonB-dependent receptor family.</text>
</comment>
<feature type="domain" description="TonB-dependent receptor plug" evidence="14">
    <location>
        <begin position="58"/>
        <end position="160"/>
    </location>
</feature>
<gene>
    <name evidence="15" type="ORF">GRI97_14965</name>
</gene>
<keyword evidence="7 10" id="KW-0472">Membrane</keyword>
<keyword evidence="5 12" id="KW-0732">Signal</keyword>
<evidence type="ECO:0000256" key="2">
    <source>
        <dbReference type="ARBA" id="ARBA00022448"/>
    </source>
</evidence>
<evidence type="ECO:0000256" key="8">
    <source>
        <dbReference type="ARBA" id="ARBA00023170"/>
    </source>
</evidence>
<keyword evidence="3 10" id="KW-1134">Transmembrane beta strand</keyword>
<dbReference type="Pfam" id="PF07715">
    <property type="entry name" value="Plug"/>
    <property type="match status" value="1"/>
</dbReference>
<dbReference type="RefSeq" id="WP_161392009.1">
    <property type="nucleotide sequence ID" value="NZ_JBHSCP010000002.1"/>
</dbReference>
<feature type="chain" id="PRO_5026161140" evidence="12">
    <location>
        <begin position="29"/>
        <end position="692"/>
    </location>
</feature>
<feature type="signal peptide" evidence="12">
    <location>
        <begin position="1"/>
        <end position="28"/>
    </location>
</feature>
<dbReference type="PANTHER" id="PTHR30069">
    <property type="entry name" value="TONB-DEPENDENT OUTER MEMBRANE RECEPTOR"/>
    <property type="match status" value="1"/>
</dbReference>
<evidence type="ECO:0000256" key="12">
    <source>
        <dbReference type="SAM" id="SignalP"/>
    </source>
</evidence>
<evidence type="ECO:0000259" key="13">
    <source>
        <dbReference type="Pfam" id="PF00593"/>
    </source>
</evidence>
<feature type="domain" description="TonB-dependent receptor-like beta-barrel" evidence="13">
    <location>
        <begin position="204"/>
        <end position="665"/>
    </location>
</feature>
<keyword evidence="8 15" id="KW-0675">Receptor</keyword>
<dbReference type="OrthoDB" id="9796221at2"/>
<dbReference type="InterPro" id="IPR039426">
    <property type="entry name" value="TonB-dep_rcpt-like"/>
</dbReference>
<name>A0A6I4TWQ5_9SPHN</name>
<dbReference type="Gene3D" id="2.40.170.20">
    <property type="entry name" value="TonB-dependent receptor, beta-barrel domain"/>
    <property type="match status" value="1"/>
</dbReference>
<dbReference type="Proteomes" id="UP000469430">
    <property type="component" value="Unassembled WGS sequence"/>
</dbReference>
<dbReference type="GO" id="GO:0044718">
    <property type="term" value="P:siderophore transmembrane transport"/>
    <property type="evidence" value="ECO:0007669"/>
    <property type="project" value="TreeGrafter"/>
</dbReference>
<dbReference type="GO" id="GO:0009279">
    <property type="term" value="C:cell outer membrane"/>
    <property type="evidence" value="ECO:0007669"/>
    <property type="project" value="UniProtKB-SubCell"/>
</dbReference>
<evidence type="ECO:0000313" key="16">
    <source>
        <dbReference type="Proteomes" id="UP000469430"/>
    </source>
</evidence>
<dbReference type="AlphaFoldDB" id="A0A6I4TWQ5"/>
<proteinExistence type="inferred from homology"/>
<dbReference type="Gene3D" id="2.170.130.10">
    <property type="entry name" value="TonB-dependent receptor, plug domain"/>
    <property type="match status" value="1"/>
</dbReference>
<keyword evidence="6 11" id="KW-0798">TonB box</keyword>
<dbReference type="InterPro" id="IPR037066">
    <property type="entry name" value="Plug_dom_sf"/>
</dbReference>
<evidence type="ECO:0000256" key="9">
    <source>
        <dbReference type="ARBA" id="ARBA00023237"/>
    </source>
</evidence>
<dbReference type="InterPro" id="IPR000531">
    <property type="entry name" value="Beta-barrel_TonB"/>
</dbReference>
<evidence type="ECO:0000256" key="1">
    <source>
        <dbReference type="ARBA" id="ARBA00004571"/>
    </source>
</evidence>
<evidence type="ECO:0000256" key="5">
    <source>
        <dbReference type="ARBA" id="ARBA00022729"/>
    </source>
</evidence>
<comment type="subcellular location">
    <subcellularLocation>
        <location evidence="1 10">Cell outer membrane</location>
        <topology evidence="1 10">Multi-pass membrane protein</topology>
    </subcellularLocation>
</comment>
<dbReference type="InterPro" id="IPR036942">
    <property type="entry name" value="Beta-barrel_TonB_sf"/>
</dbReference>
<evidence type="ECO:0000313" key="15">
    <source>
        <dbReference type="EMBL" id="MXP00293.1"/>
    </source>
</evidence>